<accession>W7QDC6</accession>
<dbReference type="STRING" id="1328313.DS2_10732"/>
<proteinExistence type="predicted"/>
<keyword evidence="3" id="KW-1185">Reference proteome</keyword>
<organism evidence="2 3">
    <name type="scientific">Catenovulum agarivorans DS-2</name>
    <dbReference type="NCBI Taxonomy" id="1328313"/>
    <lineage>
        <taxon>Bacteria</taxon>
        <taxon>Pseudomonadati</taxon>
        <taxon>Pseudomonadota</taxon>
        <taxon>Gammaproteobacteria</taxon>
        <taxon>Alteromonadales</taxon>
        <taxon>Alteromonadaceae</taxon>
        <taxon>Catenovulum</taxon>
    </lineage>
</organism>
<evidence type="ECO:0000313" key="2">
    <source>
        <dbReference type="EMBL" id="EWH09916.1"/>
    </source>
</evidence>
<dbReference type="Proteomes" id="UP000019276">
    <property type="component" value="Unassembled WGS sequence"/>
</dbReference>
<evidence type="ECO:0000256" key="1">
    <source>
        <dbReference type="SAM" id="SignalP"/>
    </source>
</evidence>
<gene>
    <name evidence="2" type="ORF">DS2_10732</name>
</gene>
<dbReference type="eggNOG" id="COG0834">
    <property type="taxonomic scope" value="Bacteria"/>
</dbReference>
<dbReference type="RefSeq" id="WP_035014764.1">
    <property type="nucleotide sequence ID" value="NZ_ARZY01000018.1"/>
</dbReference>
<dbReference type="EMBL" id="ARZY01000018">
    <property type="protein sequence ID" value="EWH09916.1"/>
    <property type="molecule type" value="Genomic_DNA"/>
</dbReference>
<protein>
    <submittedName>
        <fullName evidence="2">Uncharacterized protein</fullName>
    </submittedName>
</protein>
<feature type="chain" id="PRO_5004897984" evidence="1">
    <location>
        <begin position="23"/>
        <end position="231"/>
    </location>
</feature>
<comment type="caution">
    <text evidence="2">The sequence shown here is derived from an EMBL/GenBank/DDBJ whole genome shotgun (WGS) entry which is preliminary data.</text>
</comment>
<evidence type="ECO:0000313" key="3">
    <source>
        <dbReference type="Proteomes" id="UP000019276"/>
    </source>
</evidence>
<reference evidence="2 3" key="1">
    <citation type="journal article" date="2014" name="Genome Announc.">
        <title>Draft Genome Sequence of the Agar-Degrading Bacterium Catenovulum sp. Strain DS-2, Isolated from Intestines of Haliotis diversicolor.</title>
        <authorList>
            <person name="Shan D."/>
            <person name="Li X."/>
            <person name="Gu Z."/>
            <person name="Wei G."/>
            <person name="Gao Z."/>
            <person name="Shao Z."/>
        </authorList>
    </citation>
    <scope>NUCLEOTIDE SEQUENCE [LARGE SCALE GENOMIC DNA]</scope>
    <source>
        <strain evidence="2 3">DS-2</strain>
    </source>
</reference>
<dbReference type="Gene3D" id="3.40.190.10">
    <property type="entry name" value="Periplasmic binding protein-like II"/>
    <property type="match status" value="2"/>
</dbReference>
<name>W7QDC6_9ALTE</name>
<dbReference type="AlphaFoldDB" id="W7QDC6"/>
<keyword evidence="1" id="KW-0732">Signal</keyword>
<feature type="signal peptide" evidence="1">
    <location>
        <begin position="1"/>
        <end position="22"/>
    </location>
</feature>
<sequence>MFIKACLILLIVMFSFVPSAQADKKFTFLQTELGPKYHCAINALNRAYANLGIEVEYLVQPNRRAIDSSNRGKFDGEMLRVDGVEHLFPNLIKIPVPLCAIKSVMLAGNHVSATTIEELKTYHFGIILGFIDQERYVKQHNITATKLVKYDRLFDMLELGRVDVIFLPLTQAHQWLTDEKKKHFKFLKNFNRDLYLYHYLHKKHKHLLSDVTQQLRVLEQNGQIELFNIKN</sequence>
<dbReference type="SUPFAM" id="SSF53850">
    <property type="entry name" value="Periplasmic binding protein-like II"/>
    <property type="match status" value="1"/>
</dbReference>
<dbReference type="OrthoDB" id="6838256at2"/>